<protein>
    <submittedName>
        <fullName evidence="2">Uncharacterized protein</fullName>
    </submittedName>
</protein>
<evidence type="ECO:0000313" key="2">
    <source>
        <dbReference type="EMBL" id="JAD18370.1"/>
    </source>
</evidence>
<reference evidence="2" key="1">
    <citation type="submission" date="2014-09" db="EMBL/GenBank/DDBJ databases">
        <authorList>
            <person name="Magalhaes I.L.F."/>
            <person name="Oliveira U."/>
            <person name="Santos F.R."/>
            <person name="Vidigal T.H.D.A."/>
            <person name="Brescovit A.D."/>
            <person name="Santos A.J."/>
        </authorList>
    </citation>
    <scope>NUCLEOTIDE SEQUENCE</scope>
    <source>
        <tissue evidence="2">Shoot tissue taken approximately 20 cm above the soil surface</tissue>
    </source>
</reference>
<reference evidence="2" key="2">
    <citation type="journal article" date="2015" name="Data Brief">
        <title>Shoot transcriptome of the giant reed, Arundo donax.</title>
        <authorList>
            <person name="Barrero R.A."/>
            <person name="Guerrero F.D."/>
            <person name="Moolhuijzen P."/>
            <person name="Goolsby J.A."/>
            <person name="Tidwell J."/>
            <person name="Bellgard S.E."/>
            <person name="Bellgard M.I."/>
        </authorList>
    </citation>
    <scope>NUCLEOTIDE SEQUENCE</scope>
    <source>
        <tissue evidence="2">Shoot tissue taken approximately 20 cm above the soil surface</tissue>
    </source>
</reference>
<organism evidence="2">
    <name type="scientific">Arundo donax</name>
    <name type="common">Giant reed</name>
    <name type="synonym">Donax arundinaceus</name>
    <dbReference type="NCBI Taxonomy" id="35708"/>
    <lineage>
        <taxon>Eukaryota</taxon>
        <taxon>Viridiplantae</taxon>
        <taxon>Streptophyta</taxon>
        <taxon>Embryophyta</taxon>
        <taxon>Tracheophyta</taxon>
        <taxon>Spermatophyta</taxon>
        <taxon>Magnoliopsida</taxon>
        <taxon>Liliopsida</taxon>
        <taxon>Poales</taxon>
        <taxon>Poaceae</taxon>
        <taxon>PACMAD clade</taxon>
        <taxon>Arundinoideae</taxon>
        <taxon>Arundineae</taxon>
        <taxon>Arundo</taxon>
    </lineage>
</organism>
<dbReference type="AlphaFoldDB" id="A0A0A8Y0D5"/>
<dbReference type="EMBL" id="GBRH01279525">
    <property type="protein sequence ID" value="JAD18370.1"/>
    <property type="molecule type" value="Transcribed_RNA"/>
</dbReference>
<evidence type="ECO:0000256" key="1">
    <source>
        <dbReference type="SAM" id="MobiDB-lite"/>
    </source>
</evidence>
<feature type="compositionally biased region" description="Polar residues" evidence="1">
    <location>
        <begin position="1"/>
        <end position="19"/>
    </location>
</feature>
<name>A0A0A8Y0D5_ARUDO</name>
<accession>A0A0A8Y0D5</accession>
<proteinExistence type="predicted"/>
<sequence>MPGNQNSLPHYQTQTTTRGTGELHEPVKRRAHGVTGRMDT</sequence>
<feature type="region of interest" description="Disordered" evidence="1">
    <location>
        <begin position="1"/>
        <end position="40"/>
    </location>
</feature>